<dbReference type="VEuPathDB" id="FungiDB:CH63R_13770"/>
<sequence length="81" mass="9442">TFEGCNPFTYAMCTQEYTVYRCGCVEIGEFYQCDEKYDAQSSLKCSLQTRSNKESRNYCSKHLVSEDKVKDEFRGRGPRQP</sequence>
<name>H1VBZ2_COLHI</name>
<dbReference type="EMBL" id="CACQ02002613">
    <property type="protein sequence ID" value="CCF37745.1"/>
    <property type="molecule type" value="Genomic_DNA"/>
</dbReference>
<proteinExistence type="predicted"/>
<accession>H1VBZ2</accession>
<reference evidence="2" key="1">
    <citation type="journal article" date="2012" name="Nat. Genet.">
        <title>Lifestyle transitions in plant pathogenic Colletotrichum fungi deciphered by genome and transcriptome analyses.</title>
        <authorList>
            <person name="O'Connell R.J."/>
            <person name="Thon M.R."/>
            <person name="Hacquard S."/>
            <person name="Amyotte S.G."/>
            <person name="Kleemann J."/>
            <person name="Torres M.F."/>
            <person name="Damm U."/>
            <person name="Buiate E.A."/>
            <person name="Epstein L."/>
            <person name="Alkan N."/>
            <person name="Altmueller J."/>
            <person name="Alvarado-Balderrama L."/>
            <person name="Bauser C.A."/>
            <person name="Becker C."/>
            <person name="Birren B.W."/>
            <person name="Chen Z."/>
            <person name="Choi J."/>
            <person name="Crouch J.A."/>
            <person name="Duvick J.P."/>
            <person name="Farman M.A."/>
            <person name="Gan P."/>
            <person name="Heiman D."/>
            <person name="Henrissat B."/>
            <person name="Howard R.J."/>
            <person name="Kabbage M."/>
            <person name="Koch C."/>
            <person name="Kracher B."/>
            <person name="Kubo Y."/>
            <person name="Law A.D."/>
            <person name="Lebrun M.-H."/>
            <person name="Lee Y.-H."/>
            <person name="Miyara I."/>
            <person name="Moore N."/>
            <person name="Neumann U."/>
            <person name="Nordstroem K."/>
            <person name="Panaccione D.G."/>
            <person name="Panstruga R."/>
            <person name="Place M."/>
            <person name="Proctor R.H."/>
            <person name="Prusky D."/>
            <person name="Rech G."/>
            <person name="Reinhardt R."/>
            <person name="Rollins J.A."/>
            <person name="Rounsley S."/>
            <person name="Schardl C.L."/>
            <person name="Schwartz D.C."/>
            <person name="Shenoy N."/>
            <person name="Shirasu K."/>
            <person name="Sikhakolli U.R."/>
            <person name="Stueber K."/>
            <person name="Sukno S.A."/>
            <person name="Sweigard J.A."/>
            <person name="Takano Y."/>
            <person name="Takahara H."/>
            <person name="Trail F."/>
            <person name="van der Does H.C."/>
            <person name="Voll L.M."/>
            <person name="Will I."/>
            <person name="Young S."/>
            <person name="Zeng Q."/>
            <person name="Zhang J."/>
            <person name="Zhou S."/>
            <person name="Dickman M.B."/>
            <person name="Schulze-Lefert P."/>
            <person name="Ver Loren van Themaat E."/>
            <person name="Ma L.-J."/>
            <person name="Vaillancourt L.J."/>
        </authorList>
    </citation>
    <scope>NUCLEOTIDE SEQUENCE [LARGE SCALE GENOMIC DNA]</scope>
    <source>
        <strain evidence="2">IMI 349063</strain>
    </source>
</reference>
<protein>
    <submittedName>
        <fullName evidence="1">Uncharacterized protein</fullName>
    </submittedName>
</protein>
<dbReference type="HOGENOM" id="CLU_2580222_0_0_1"/>
<evidence type="ECO:0000313" key="1">
    <source>
        <dbReference type="EMBL" id="CCF37745.1"/>
    </source>
</evidence>
<dbReference type="Proteomes" id="UP000007174">
    <property type="component" value="Unassembled WGS sequence"/>
</dbReference>
<evidence type="ECO:0000313" key="2">
    <source>
        <dbReference type="Proteomes" id="UP000007174"/>
    </source>
</evidence>
<dbReference type="AlphaFoldDB" id="H1VBZ2"/>
<feature type="non-terminal residue" evidence="1">
    <location>
        <position position="1"/>
    </location>
</feature>
<gene>
    <name evidence="1" type="ORF">CH063_01763</name>
</gene>
<organism evidence="1 2">
    <name type="scientific">Colletotrichum higginsianum (strain IMI 349063)</name>
    <name type="common">Crucifer anthracnose fungus</name>
    <dbReference type="NCBI Taxonomy" id="759273"/>
    <lineage>
        <taxon>Eukaryota</taxon>
        <taxon>Fungi</taxon>
        <taxon>Dikarya</taxon>
        <taxon>Ascomycota</taxon>
        <taxon>Pezizomycotina</taxon>
        <taxon>Sordariomycetes</taxon>
        <taxon>Hypocreomycetidae</taxon>
        <taxon>Glomerellales</taxon>
        <taxon>Glomerellaceae</taxon>
        <taxon>Colletotrichum</taxon>
        <taxon>Colletotrichum destructivum species complex</taxon>
    </lineage>
</organism>